<name>A0A9W9U509_9EURO</name>
<keyword evidence="2" id="KW-1185">Reference proteome</keyword>
<dbReference type="AlphaFoldDB" id="A0A9W9U509"/>
<reference evidence="1" key="1">
    <citation type="submission" date="2022-12" db="EMBL/GenBank/DDBJ databases">
        <authorList>
            <person name="Petersen C."/>
        </authorList>
    </citation>
    <scope>NUCLEOTIDE SEQUENCE</scope>
    <source>
        <strain evidence="1">IBT 21472</strain>
    </source>
</reference>
<evidence type="ECO:0000313" key="1">
    <source>
        <dbReference type="EMBL" id="KAJ5318534.1"/>
    </source>
</evidence>
<reference evidence="1" key="2">
    <citation type="journal article" date="2023" name="IMA Fungus">
        <title>Comparative genomic study of the Penicillium genus elucidates a diverse pangenome and 15 lateral gene transfer events.</title>
        <authorList>
            <person name="Petersen C."/>
            <person name="Sorensen T."/>
            <person name="Nielsen M.R."/>
            <person name="Sondergaard T.E."/>
            <person name="Sorensen J.L."/>
            <person name="Fitzpatrick D.A."/>
            <person name="Frisvad J.C."/>
            <person name="Nielsen K.L."/>
        </authorList>
    </citation>
    <scope>NUCLEOTIDE SEQUENCE</scope>
    <source>
        <strain evidence="1">IBT 21472</strain>
    </source>
</reference>
<comment type="caution">
    <text evidence="1">The sequence shown here is derived from an EMBL/GenBank/DDBJ whole genome shotgun (WGS) entry which is preliminary data.</text>
</comment>
<sequence length="60" mass="6659">MCVDGQDFIEAVIFFCLKKTIELAFPVENAVLGFEPNRGPLDLVGKPYHPLAKTLPLRDA</sequence>
<dbReference type="EMBL" id="JAPZBO010000004">
    <property type="protein sequence ID" value="KAJ5318534.1"/>
    <property type="molecule type" value="Genomic_DNA"/>
</dbReference>
<evidence type="ECO:0000313" key="2">
    <source>
        <dbReference type="Proteomes" id="UP001147746"/>
    </source>
</evidence>
<organism evidence="1 2">
    <name type="scientific">Penicillium atrosanguineum</name>
    <dbReference type="NCBI Taxonomy" id="1132637"/>
    <lineage>
        <taxon>Eukaryota</taxon>
        <taxon>Fungi</taxon>
        <taxon>Dikarya</taxon>
        <taxon>Ascomycota</taxon>
        <taxon>Pezizomycotina</taxon>
        <taxon>Eurotiomycetes</taxon>
        <taxon>Eurotiomycetidae</taxon>
        <taxon>Eurotiales</taxon>
        <taxon>Aspergillaceae</taxon>
        <taxon>Penicillium</taxon>
    </lineage>
</organism>
<gene>
    <name evidence="1" type="ORF">N7476_004954</name>
</gene>
<proteinExistence type="predicted"/>
<dbReference type="Proteomes" id="UP001147746">
    <property type="component" value="Unassembled WGS sequence"/>
</dbReference>
<accession>A0A9W9U509</accession>
<protein>
    <submittedName>
        <fullName evidence="1">Uncharacterized protein</fullName>
    </submittedName>
</protein>